<evidence type="ECO:0000256" key="3">
    <source>
        <dbReference type="ARBA" id="ARBA00023125"/>
    </source>
</evidence>
<evidence type="ECO:0000256" key="2">
    <source>
        <dbReference type="ARBA" id="ARBA00023015"/>
    </source>
</evidence>
<protein>
    <submittedName>
        <fullName evidence="6">LysR family transcriptional regulator</fullName>
    </submittedName>
</protein>
<evidence type="ECO:0000313" key="7">
    <source>
        <dbReference type="Proteomes" id="UP001215827"/>
    </source>
</evidence>
<dbReference type="InterPro" id="IPR005119">
    <property type="entry name" value="LysR_subst-bd"/>
</dbReference>
<name>A0ABY8FXU0_9SPHN</name>
<evidence type="ECO:0000313" key="6">
    <source>
        <dbReference type="EMBL" id="WFL79060.1"/>
    </source>
</evidence>
<keyword evidence="3" id="KW-0238">DNA-binding</keyword>
<dbReference type="PANTHER" id="PTHR30126">
    <property type="entry name" value="HTH-TYPE TRANSCRIPTIONAL REGULATOR"/>
    <property type="match status" value="1"/>
</dbReference>
<feature type="domain" description="HTH lysR-type" evidence="5">
    <location>
        <begin position="6"/>
        <end position="63"/>
    </location>
</feature>
<dbReference type="InterPro" id="IPR036390">
    <property type="entry name" value="WH_DNA-bd_sf"/>
</dbReference>
<sequence length="310" mass="33689">MPQMEVTLRQLNYLLQVQEKASFTAAADLLGITQPALSIAIAQLEEAVGATLVERGTRPVTLTEVGEIMAACAQRVSREIKLAREEIGALESGSIGRLDICMSPSATGTAVTEVLSQMVEEFPLLEIHISHGVLPAAADRLHSGDISVLLGTSADNQQDKALKIDPLLDVDMLVVAGAGHPLSRKKKVALEDLTAHPWIQIGDIRSNFPEWGRTFTRAKLDQPRLAVDIRNITLVREMLMQGKLLTVLPRPLVEADLKAGLLCSVTPPNLGWSLTFNAVTSTIKRPPSAVRIFLERLTERIGAPKYKSSK</sequence>
<evidence type="ECO:0000256" key="4">
    <source>
        <dbReference type="ARBA" id="ARBA00023163"/>
    </source>
</evidence>
<dbReference type="InterPro" id="IPR036388">
    <property type="entry name" value="WH-like_DNA-bd_sf"/>
</dbReference>
<keyword evidence="7" id="KW-1185">Reference proteome</keyword>
<dbReference type="PROSITE" id="PS50931">
    <property type="entry name" value="HTH_LYSR"/>
    <property type="match status" value="1"/>
</dbReference>
<keyword evidence="2" id="KW-0805">Transcription regulation</keyword>
<evidence type="ECO:0000259" key="5">
    <source>
        <dbReference type="PROSITE" id="PS50931"/>
    </source>
</evidence>
<proteinExistence type="inferred from homology"/>
<dbReference type="Pfam" id="PF03466">
    <property type="entry name" value="LysR_substrate"/>
    <property type="match status" value="1"/>
</dbReference>
<gene>
    <name evidence="6" type="ORF">P7228_10030</name>
</gene>
<dbReference type="PANTHER" id="PTHR30126:SF40">
    <property type="entry name" value="HTH-TYPE TRANSCRIPTIONAL REGULATOR GLTR"/>
    <property type="match status" value="1"/>
</dbReference>
<keyword evidence="4" id="KW-0804">Transcription</keyword>
<dbReference type="Gene3D" id="3.40.190.10">
    <property type="entry name" value="Periplasmic binding protein-like II"/>
    <property type="match status" value="2"/>
</dbReference>
<dbReference type="PRINTS" id="PR00039">
    <property type="entry name" value="HTHLYSR"/>
</dbReference>
<dbReference type="RefSeq" id="WP_278017749.1">
    <property type="nucleotide sequence ID" value="NZ_CP121106.1"/>
</dbReference>
<organism evidence="6 7">
    <name type="scientific">Altererythrobacter arenosus</name>
    <dbReference type="NCBI Taxonomy" id="3032592"/>
    <lineage>
        <taxon>Bacteria</taxon>
        <taxon>Pseudomonadati</taxon>
        <taxon>Pseudomonadota</taxon>
        <taxon>Alphaproteobacteria</taxon>
        <taxon>Sphingomonadales</taxon>
        <taxon>Erythrobacteraceae</taxon>
        <taxon>Altererythrobacter</taxon>
    </lineage>
</organism>
<dbReference type="Gene3D" id="1.10.10.10">
    <property type="entry name" value="Winged helix-like DNA-binding domain superfamily/Winged helix DNA-binding domain"/>
    <property type="match status" value="1"/>
</dbReference>
<dbReference type="Proteomes" id="UP001215827">
    <property type="component" value="Chromosome"/>
</dbReference>
<reference evidence="6 7" key="1">
    <citation type="submission" date="2023-03" db="EMBL/GenBank/DDBJ databases">
        <title>Altererythrobacter sp. CAU 1644 isolated from sand.</title>
        <authorList>
            <person name="Kim W."/>
        </authorList>
    </citation>
    <scope>NUCLEOTIDE SEQUENCE [LARGE SCALE GENOMIC DNA]</scope>
    <source>
        <strain evidence="6 7">CAU 1644</strain>
    </source>
</reference>
<comment type="similarity">
    <text evidence="1">Belongs to the LysR transcriptional regulatory family.</text>
</comment>
<evidence type="ECO:0000256" key="1">
    <source>
        <dbReference type="ARBA" id="ARBA00009437"/>
    </source>
</evidence>
<dbReference type="EMBL" id="CP121106">
    <property type="protein sequence ID" value="WFL79060.1"/>
    <property type="molecule type" value="Genomic_DNA"/>
</dbReference>
<accession>A0ABY8FXU0</accession>
<dbReference type="SUPFAM" id="SSF53850">
    <property type="entry name" value="Periplasmic binding protein-like II"/>
    <property type="match status" value="1"/>
</dbReference>
<dbReference type="Pfam" id="PF00126">
    <property type="entry name" value="HTH_1"/>
    <property type="match status" value="1"/>
</dbReference>
<dbReference type="InterPro" id="IPR000847">
    <property type="entry name" value="LysR_HTH_N"/>
</dbReference>
<dbReference type="SUPFAM" id="SSF46785">
    <property type="entry name" value="Winged helix' DNA-binding domain"/>
    <property type="match status" value="1"/>
</dbReference>